<keyword evidence="3" id="KW-1185">Reference proteome</keyword>
<reference evidence="2 3" key="1">
    <citation type="submission" date="2015-02" db="EMBL/GenBank/DDBJ databases">
        <title>Single cell genomics of a rare environmental alphaproteobacterium provides unique insights into Rickettsiaceae evolution.</title>
        <authorList>
            <person name="Martijn J."/>
            <person name="Schulz F."/>
            <person name="Zaremba-Niedzwiedzka K."/>
            <person name="Viklund J."/>
            <person name="Stepanauskas R."/>
            <person name="Andersson S.G.E."/>
            <person name="Horn M."/>
            <person name="Guy L."/>
            <person name="Ettema T.J.G."/>
        </authorList>
    </citation>
    <scope>NUCLEOTIDE SEQUENCE [LARGE SCALE GENOMIC DNA]</scope>
    <source>
        <strain evidence="2 3">SCGC AAA041-L04</strain>
    </source>
</reference>
<organism evidence="2 3">
    <name type="scientific">Candidatus Arcanibacter lacustris</name>
    <dbReference type="NCBI Taxonomy" id="1607817"/>
    <lineage>
        <taxon>Bacteria</taxon>
        <taxon>Pseudomonadati</taxon>
        <taxon>Pseudomonadota</taxon>
        <taxon>Alphaproteobacteria</taxon>
        <taxon>Rickettsiales</taxon>
        <taxon>Candidatus Arcanibacter</taxon>
    </lineage>
</organism>
<dbReference type="Proteomes" id="UP000033358">
    <property type="component" value="Unassembled WGS sequence"/>
</dbReference>
<sequence>MKYINYTRNSEGFTLIELSIVLVIIALLIGGIMTGRELINQAKIKGDISQIIKFNAAINTFQMKYNALPGDFAQALQFIPATNGTIINGDGNGLIGGASGSTTPLATSVNGGGMTYNTEYFNFWNHLSSLNLIEGYYPSISSYGWAVNYYPGSGGIPASISDITFGIVVVGNKADMLNYYFLSFDGYINDNFKMVRYMYTAENALNIDTKLDDGNPISGIVVARGFAGGAGSISYVDGKAIVNGLSNLGGSGCLVGTTYSSSSTRYNTIGNNSKQCALRIRVN</sequence>
<evidence type="ECO:0000256" key="1">
    <source>
        <dbReference type="SAM" id="Phobius"/>
    </source>
</evidence>
<keyword evidence="1" id="KW-1133">Transmembrane helix</keyword>
<evidence type="ECO:0008006" key="4">
    <source>
        <dbReference type="Google" id="ProtNLM"/>
    </source>
</evidence>
<feature type="transmembrane region" description="Helical" evidence="1">
    <location>
        <begin position="12"/>
        <end position="33"/>
    </location>
</feature>
<keyword evidence="1" id="KW-0472">Membrane</keyword>
<dbReference type="InterPro" id="IPR045584">
    <property type="entry name" value="Pilin-like"/>
</dbReference>
<accession>A0A0F5MR92</accession>
<evidence type="ECO:0000313" key="2">
    <source>
        <dbReference type="EMBL" id="KKB96597.1"/>
    </source>
</evidence>
<dbReference type="PATRIC" id="fig|1607817.3.peg.310"/>
<dbReference type="AlphaFoldDB" id="A0A0F5MR92"/>
<gene>
    <name evidence="2" type="ORF">SZ25_00313</name>
</gene>
<dbReference type="Pfam" id="PF07963">
    <property type="entry name" value="N_methyl"/>
    <property type="match status" value="1"/>
</dbReference>
<dbReference type="PROSITE" id="PS00409">
    <property type="entry name" value="PROKAR_NTER_METHYL"/>
    <property type="match status" value="1"/>
</dbReference>
<dbReference type="InterPro" id="IPR012902">
    <property type="entry name" value="N_methyl_site"/>
</dbReference>
<protein>
    <recommendedName>
        <fullName evidence="4">Type II secretion system protein G</fullName>
    </recommendedName>
</protein>
<dbReference type="EMBL" id="JYHA01000050">
    <property type="protein sequence ID" value="KKB96597.1"/>
    <property type="molecule type" value="Genomic_DNA"/>
</dbReference>
<dbReference type="NCBIfam" id="TIGR02532">
    <property type="entry name" value="IV_pilin_GFxxxE"/>
    <property type="match status" value="1"/>
</dbReference>
<comment type="caution">
    <text evidence="2">The sequence shown here is derived from an EMBL/GenBank/DDBJ whole genome shotgun (WGS) entry which is preliminary data.</text>
</comment>
<evidence type="ECO:0000313" key="3">
    <source>
        <dbReference type="Proteomes" id="UP000033358"/>
    </source>
</evidence>
<dbReference type="SUPFAM" id="SSF54523">
    <property type="entry name" value="Pili subunits"/>
    <property type="match status" value="1"/>
</dbReference>
<proteinExistence type="predicted"/>
<keyword evidence="1" id="KW-0812">Transmembrane</keyword>
<name>A0A0F5MR92_9RICK</name>
<dbReference type="Gene3D" id="3.30.700.10">
    <property type="entry name" value="Glycoprotein, Type 4 Pilin"/>
    <property type="match status" value="1"/>
</dbReference>